<name>A0A1R3GAQ5_COCAP</name>
<proteinExistence type="predicted"/>
<organism evidence="1 2">
    <name type="scientific">Corchorus capsularis</name>
    <name type="common">Jute</name>
    <dbReference type="NCBI Taxonomy" id="210143"/>
    <lineage>
        <taxon>Eukaryota</taxon>
        <taxon>Viridiplantae</taxon>
        <taxon>Streptophyta</taxon>
        <taxon>Embryophyta</taxon>
        <taxon>Tracheophyta</taxon>
        <taxon>Spermatophyta</taxon>
        <taxon>Magnoliopsida</taxon>
        <taxon>eudicotyledons</taxon>
        <taxon>Gunneridae</taxon>
        <taxon>Pentapetalae</taxon>
        <taxon>rosids</taxon>
        <taxon>malvids</taxon>
        <taxon>Malvales</taxon>
        <taxon>Malvaceae</taxon>
        <taxon>Grewioideae</taxon>
        <taxon>Apeibeae</taxon>
        <taxon>Corchorus</taxon>
    </lineage>
</organism>
<dbReference type="EMBL" id="AWWV01014751">
    <property type="protein sequence ID" value="OMO55175.1"/>
    <property type="molecule type" value="Genomic_DNA"/>
</dbReference>
<gene>
    <name evidence="1" type="ORF">CCACVL1_27358</name>
</gene>
<keyword evidence="2" id="KW-1185">Reference proteome</keyword>
<sequence>METERSTVAAMVVEVEVLGGAAKVHLREKETLFFGTKTMDGFRLKRE</sequence>
<comment type="caution">
    <text evidence="1">The sequence shown here is derived from an EMBL/GenBank/DDBJ whole genome shotgun (WGS) entry which is preliminary data.</text>
</comment>
<accession>A0A1R3GAQ5</accession>
<evidence type="ECO:0000313" key="1">
    <source>
        <dbReference type="EMBL" id="OMO55175.1"/>
    </source>
</evidence>
<reference evidence="1 2" key="1">
    <citation type="submission" date="2013-09" db="EMBL/GenBank/DDBJ databases">
        <title>Corchorus capsularis genome sequencing.</title>
        <authorList>
            <person name="Alam M."/>
            <person name="Haque M.S."/>
            <person name="Islam M.S."/>
            <person name="Emdad E.M."/>
            <person name="Islam M.M."/>
            <person name="Ahmed B."/>
            <person name="Halim A."/>
            <person name="Hossen Q.M.M."/>
            <person name="Hossain M.Z."/>
            <person name="Ahmed R."/>
            <person name="Khan M.M."/>
            <person name="Islam R."/>
            <person name="Rashid M.M."/>
            <person name="Khan S.A."/>
            <person name="Rahman M.S."/>
            <person name="Alam M."/>
        </authorList>
    </citation>
    <scope>NUCLEOTIDE SEQUENCE [LARGE SCALE GENOMIC DNA]</scope>
    <source>
        <strain evidence="2">cv. CVL-1</strain>
        <tissue evidence="1">Whole seedling</tissue>
    </source>
</reference>
<dbReference type="Proteomes" id="UP000188268">
    <property type="component" value="Unassembled WGS sequence"/>
</dbReference>
<dbReference type="AlphaFoldDB" id="A0A1R3GAQ5"/>
<protein>
    <submittedName>
        <fullName evidence="1">Uncharacterized protein</fullName>
    </submittedName>
</protein>
<dbReference type="Gramene" id="OMO55175">
    <property type="protein sequence ID" value="OMO55175"/>
    <property type="gene ID" value="CCACVL1_27358"/>
</dbReference>
<evidence type="ECO:0000313" key="2">
    <source>
        <dbReference type="Proteomes" id="UP000188268"/>
    </source>
</evidence>